<dbReference type="GO" id="GO:0016798">
    <property type="term" value="F:hydrolase activity, acting on glycosyl bonds"/>
    <property type="evidence" value="ECO:0007669"/>
    <property type="project" value="UniProtKB-KW"/>
</dbReference>
<dbReference type="EMBL" id="DF238808">
    <property type="protein sequence ID" value="GAC97356.1"/>
    <property type="molecule type" value="Genomic_DNA"/>
</dbReference>
<dbReference type="RefSeq" id="XP_012190943.1">
    <property type="nucleotide sequence ID" value="XM_012335553.1"/>
</dbReference>
<sequence length="79" mass="8617">MPALDYQRSGRFDAFAVSPTAEYPALDPLEVLCNAAAVSRTETRALDMPSAPLTCFVMVMAANQEKGDSEEHFRGEHLA</sequence>
<protein>
    <submittedName>
        <fullName evidence="1">Extracellular rhamnogalacturonase</fullName>
        <ecNumber evidence="1">3.2.1.-</ecNumber>
    </submittedName>
</protein>
<accession>R9P7N4</accession>
<evidence type="ECO:0000313" key="1">
    <source>
        <dbReference type="EMBL" id="GAC97356.1"/>
    </source>
</evidence>
<dbReference type="EC" id="3.2.1.-" evidence="1"/>
<name>R9P7N4_PSEHS</name>
<keyword evidence="1" id="KW-0378">Hydrolase</keyword>
<organism evidence="1 2">
    <name type="scientific">Pseudozyma hubeiensis (strain SY62)</name>
    <name type="common">Yeast</name>
    <dbReference type="NCBI Taxonomy" id="1305764"/>
    <lineage>
        <taxon>Eukaryota</taxon>
        <taxon>Fungi</taxon>
        <taxon>Dikarya</taxon>
        <taxon>Basidiomycota</taxon>
        <taxon>Ustilaginomycotina</taxon>
        <taxon>Ustilaginomycetes</taxon>
        <taxon>Ustilaginales</taxon>
        <taxon>Ustilaginaceae</taxon>
        <taxon>Pseudozyma</taxon>
    </lineage>
</organism>
<keyword evidence="1" id="KW-0326">Glycosidase</keyword>
<dbReference type="AlphaFoldDB" id="R9P7N4"/>
<keyword evidence="2" id="KW-1185">Reference proteome</keyword>
<evidence type="ECO:0000313" key="2">
    <source>
        <dbReference type="Proteomes" id="UP000014071"/>
    </source>
</evidence>
<reference evidence="2" key="1">
    <citation type="journal article" date="2013" name="Genome Announc.">
        <title>Draft genome sequence of the basidiomycetous yeast-like fungus Pseudozyma hubeiensis SY62, which produces an abundant amount of the biosurfactant mannosylerythritol lipids.</title>
        <authorList>
            <person name="Konishi M."/>
            <person name="Hatada Y."/>
            <person name="Horiuchi J."/>
        </authorList>
    </citation>
    <scope>NUCLEOTIDE SEQUENCE [LARGE SCALE GENOMIC DNA]</scope>
    <source>
        <strain evidence="2">SY62</strain>
    </source>
</reference>
<gene>
    <name evidence="1" type="ORF">PHSY_004941</name>
</gene>
<dbReference type="GeneID" id="24110222"/>
<dbReference type="HOGENOM" id="CLU_2607033_0_0_1"/>
<proteinExistence type="predicted"/>
<dbReference type="Proteomes" id="UP000014071">
    <property type="component" value="Unassembled WGS sequence"/>
</dbReference>